<evidence type="ECO:0000256" key="2">
    <source>
        <dbReference type="ARBA" id="ARBA00023136"/>
    </source>
</evidence>
<evidence type="ECO:0000259" key="6">
    <source>
        <dbReference type="SMART" id="SM00965"/>
    </source>
</evidence>
<dbReference type="STRING" id="463040.CAL15_13260"/>
<dbReference type="Pfam" id="PF07660">
    <property type="entry name" value="STN"/>
    <property type="match status" value="1"/>
</dbReference>
<protein>
    <recommendedName>
        <fullName evidence="6">Secretin/TonB short N-terminal domain-containing protein</fullName>
    </recommendedName>
</protein>
<keyword evidence="1" id="KW-0813">Transport</keyword>
<keyword evidence="3" id="KW-0998">Cell outer membrane</keyword>
<dbReference type="Proteomes" id="UP000194161">
    <property type="component" value="Chromosome"/>
</dbReference>
<dbReference type="RefSeq" id="WP_086079031.1">
    <property type="nucleotide sequence ID" value="NZ_CP021111.1"/>
</dbReference>
<evidence type="ECO:0000256" key="4">
    <source>
        <dbReference type="SAM" id="MobiDB-lite"/>
    </source>
</evidence>
<keyword evidence="8" id="KW-1185">Reference proteome</keyword>
<dbReference type="OrthoDB" id="8670144at2"/>
<dbReference type="SUPFAM" id="SSF74653">
    <property type="entry name" value="TolA/TonB C-terminal domain"/>
    <property type="match status" value="1"/>
</dbReference>
<keyword evidence="2" id="KW-0472">Membrane</keyword>
<evidence type="ECO:0000313" key="8">
    <source>
        <dbReference type="Proteomes" id="UP000194161"/>
    </source>
</evidence>
<reference evidence="7 8" key="1">
    <citation type="submission" date="2017-05" db="EMBL/GenBank/DDBJ databases">
        <title>Complete and WGS of Bordetella genogroups.</title>
        <authorList>
            <person name="Spilker T."/>
            <person name="LiPuma J."/>
        </authorList>
    </citation>
    <scope>NUCLEOTIDE SEQUENCE [LARGE SCALE GENOMIC DNA]</scope>
    <source>
        <strain evidence="7 8">AU7206</strain>
    </source>
</reference>
<evidence type="ECO:0000256" key="1">
    <source>
        <dbReference type="ARBA" id="ARBA00022448"/>
    </source>
</evidence>
<feature type="domain" description="Secretin/TonB short N-terminal" evidence="6">
    <location>
        <begin position="50"/>
        <end position="101"/>
    </location>
</feature>
<dbReference type="EMBL" id="CP021111">
    <property type="protein sequence ID" value="ARP95267.1"/>
    <property type="molecule type" value="Genomic_DNA"/>
</dbReference>
<feature type="chain" id="PRO_5012122556" description="Secretin/TonB short N-terminal domain-containing protein" evidence="5">
    <location>
        <begin position="26"/>
        <end position="222"/>
    </location>
</feature>
<dbReference type="SMART" id="SM00965">
    <property type="entry name" value="STN"/>
    <property type="match status" value="1"/>
</dbReference>
<dbReference type="InterPro" id="IPR011662">
    <property type="entry name" value="Secretin/TonB_short_N"/>
</dbReference>
<evidence type="ECO:0000256" key="5">
    <source>
        <dbReference type="SAM" id="SignalP"/>
    </source>
</evidence>
<keyword evidence="5" id="KW-0732">Signal</keyword>
<organism evidence="7 8">
    <name type="scientific">Bordetella genomosp. 13</name>
    <dbReference type="NCBI Taxonomy" id="463040"/>
    <lineage>
        <taxon>Bacteria</taxon>
        <taxon>Pseudomonadati</taxon>
        <taxon>Pseudomonadota</taxon>
        <taxon>Betaproteobacteria</taxon>
        <taxon>Burkholderiales</taxon>
        <taxon>Alcaligenaceae</taxon>
        <taxon>Bordetella</taxon>
    </lineage>
</organism>
<name>A0A1W6ZD82_9BORD</name>
<evidence type="ECO:0000256" key="3">
    <source>
        <dbReference type="ARBA" id="ARBA00023237"/>
    </source>
</evidence>
<dbReference type="AlphaFoldDB" id="A0A1W6ZD82"/>
<evidence type="ECO:0000313" key="7">
    <source>
        <dbReference type="EMBL" id="ARP95267.1"/>
    </source>
</evidence>
<gene>
    <name evidence="7" type="ORF">CAL15_13260</name>
</gene>
<feature type="signal peptide" evidence="5">
    <location>
        <begin position="1"/>
        <end position="25"/>
    </location>
</feature>
<accession>A0A1W6ZD82</accession>
<dbReference type="KEGG" id="bgm:CAL15_13260"/>
<feature type="region of interest" description="Disordered" evidence="4">
    <location>
        <begin position="179"/>
        <end position="222"/>
    </location>
</feature>
<proteinExistence type="predicted"/>
<dbReference type="Gene3D" id="3.30.1150.10">
    <property type="match status" value="1"/>
</dbReference>
<sequence length="222" mass="23275">MTVRRHALRAVQAALWCTLACVAQAGGQAMRISSQPLGQALAQFDALTGVSVFYPSELVVGRISAVVQGQYSADEALRAMLRGTGLQARHVAPDAYVLAERQPEPAGPSAQPSYGGLLQSRVQRALCAEPTLALGSYRLALSLQVDPAGAVRQARLLDTTGDAARDAAILRALSRVQVGRGPASPDRPFVLLVQPREGGACPQGRSESSNNDEPAGGRGNVR</sequence>
<dbReference type="GO" id="GO:0019867">
    <property type="term" value="C:outer membrane"/>
    <property type="evidence" value="ECO:0007669"/>
    <property type="project" value="InterPro"/>
</dbReference>
<dbReference type="Gene3D" id="3.55.50.30">
    <property type="match status" value="1"/>
</dbReference>